<keyword evidence="3" id="KW-1185">Reference proteome</keyword>
<reference evidence="2" key="1">
    <citation type="submission" date="2021-01" db="EMBL/GenBank/DDBJ databases">
        <title>Adiantum capillus-veneris genome.</title>
        <authorList>
            <person name="Fang Y."/>
            <person name="Liao Q."/>
        </authorList>
    </citation>
    <scope>NUCLEOTIDE SEQUENCE</scope>
    <source>
        <strain evidence="2">H3</strain>
        <tissue evidence="2">Leaf</tissue>
    </source>
</reference>
<evidence type="ECO:0000256" key="1">
    <source>
        <dbReference type="SAM" id="MobiDB-lite"/>
    </source>
</evidence>
<evidence type="ECO:0000313" key="3">
    <source>
        <dbReference type="Proteomes" id="UP000886520"/>
    </source>
</evidence>
<dbReference type="EMBL" id="JABFUD020000008">
    <property type="protein sequence ID" value="KAI5076780.1"/>
    <property type="molecule type" value="Genomic_DNA"/>
</dbReference>
<comment type="caution">
    <text evidence="2">The sequence shown here is derived from an EMBL/GenBank/DDBJ whole genome shotgun (WGS) entry which is preliminary data.</text>
</comment>
<gene>
    <name evidence="2" type="ORF">GOP47_0008845</name>
</gene>
<feature type="region of interest" description="Disordered" evidence="1">
    <location>
        <begin position="1"/>
        <end position="23"/>
    </location>
</feature>
<dbReference type="Proteomes" id="UP000886520">
    <property type="component" value="Chromosome 8"/>
</dbReference>
<protein>
    <submittedName>
        <fullName evidence="2">Uncharacterized protein</fullName>
    </submittedName>
</protein>
<evidence type="ECO:0000313" key="2">
    <source>
        <dbReference type="EMBL" id="KAI5076780.1"/>
    </source>
</evidence>
<organism evidence="2 3">
    <name type="scientific">Adiantum capillus-veneris</name>
    <name type="common">Maidenhair fern</name>
    <dbReference type="NCBI Taxonomy" id="13818"/>
    <lineage>
        <taxon>Eukaryota</taxon>
        <taxon>Viridiplantae</taxon>
        <taxon>Streptophyta</taxon>
        <taxon>Embryophyta</taxon>
        <taxon>Tracheophyta</taxon>
        <taxon>Polypodiopsida</taxon>
        <taxon>Polypodiidae</taxon>
        <taxon>Polypodiales</taxon>
        <taxon>Pteridineae</taxon>
        <taxon>Pteridaceae</taxon>
        <taxon>Vittarioideae</taxon>
        <taxon>Adiantum</taxon>
    </lineage>
</organism>
<proteinExistence type="predicted"/>
<dbReference type="AlphaFoldDB" id="A0A9D4ZL39"/>
<feature type="region of interest" description="Disordered" evidence="1">
    <location>
        <begin position="142"/>
        <end position="186"/>
    </location>
</feature>
<accession>A0A9D4ZL39</accession>
<name>A0A9D4ZL39_ADICA</name>
<sequence length="186" mass="19093">MGGRGRESRSLGGAGGGRGNVGARRSVCSLHSGGGEGGCAWNEGVGVRAGRQTAALHETGDGVQHEAGVAFEGLDVEPHHEPHPLHGWPAVAIRALPVPPQARLPSERLPHPLARGRPQVRALRCRLTQHALALASFPHPPTGSSVFGKPSTSAQASAPAKKASSHLPSKHAEGAAGENMFATNVL</sequence>
<feature type="compositionally biased region" description="Low complexity" evidence="1">
    <location>
        <begin position="149"/>
        <end position="167"/>
    </location>
</feature>